<dbReference type="PROSITE" id="PS50055">
    <property type="entry name" value="TYR_PHOSPHATASE_PTP"/>
    <property type="match status" value="1"/>
</dbReference>
<dbReference type="InterPro" id="IPR003595">
    <property type="entry name" value="Tyr_Pase_cat"/>
</dbReference>
<gene>
    <name evidence="7" type="ORF">N8I77_003680</name>
</gene>
<dbReference type="SUPFAM" id="SSF52799">
    <property type="entry name" value="(Phosphotyrosine protein) phosphatases II"/>
    <property type="match status" value="1"/>
</dbReference>
<feature type="compositionally biased region" description="Basic and acidic residues" evidence="3">
    <location>
        <begin position="336"/>
        <end position="361"/>
    </location>
</feature>
<feature type="region of interest" description="Disordered" evidence="3">
    <location>
        <begin position="221"/>
        <end position="377"/>
    </location>
</feature>
<dbReference type="SMART" id="SM00404">
    <property type="entry name" value="PTPc_motif"/>
    <property type="match status" value="1"/>
</dbReference>
<dbReference type="InterPro" id="IPR050348">
    <property type="entry name" value="Protein-Tyr_Phosphatase"/>
</dbReference>
<dbReference type="Proteomes" id="UP001265746">
    <property type="component" value="Unassembled WGS sequence"/>
</dbReference>
<organism evidence="7 8">
    <name type="scientific">Phomopsis amygdali</name>
    <name type="common">Fusicoccum amygdali</name>
    <dbReference type="NCBI Taxonomy" id="1214568"/>
    <lineage>
        <taxon>Eukaryota</taxon>
        <taxon>Fungi</taxon>
        <taxon>Dikarya</taxon>
        <taxon>Ascomycota</taxon>
        <taxon>Pezizomycotina</taxon>
        <taxon>Sordariomycetes</taxon>
        <taxon>Sordariomycetidae</taxon>
        <taxon>Diaporthales</taxon>
        <taxon>Diaporthaceae</taxon>
        <taxon>Diaporthe</taxon>
    </lineage>
</organism>
<feature type="region of interest" description="Disordered" evidence="3">
    <location>
        <begin position="70"/>
        <end position="164"/>
    </location>
</feature>
<dbReference type="InterPro" id="IPR036873">
    <property type="entry name" value="Rhodanese-like_dom_sf"/>
</dbReference>
<feature type="compositionally biased region" description="Low complexity" evidence="3">
    <location>
        <begin position="1153"/>
        <end position="1163"/>
    </location>
</feature>
<feature type="compositionally biased region" description="Low complexity" evidence="3">
    <location>
        <begin position="93"/>
        <end position="116"/>
    </location>
</feature>
<dbReference type="Pfam" id="PF00581">
    <property type="entry name" value="Rhodanese"/>
    <property type="match status" value="1"/>
</dbReference>
<evidence type="ECO:0000313" key="7">
    <source>
        <dbReference type="EMBL" id="KAK2610230.1"/>
    </source>
</evidence>
<accession>A0AAD9SIH2</accession>
<protein>
    <recommendedName>
        <fullName evidence="2">protein-tyrosine-phosphatase</fullName>
        <ecNumber evidence="2">3.1.3.48</ecNumber>
    </recommendedName>
</protein>
<keyword evidence="8" id="KW-1185">Reference proteome</keyword>
<feature type="domain" description="Rhodanese" evidence="6">
    <location>
        <begin position="403"/>
        <end position="519"/>
    </location>
</feature>
<evidence type="ECO:0000256" key="2">
    <source>
        <dbReference type="ARBA" id="ARBA00013064"/>
    </source>
</evidence>
<feature type="region of interest" description="Disordered" evidence="3">
    <location>
        <begin position="772"/>
        <end position="799"/>
    </location>
</feature>
<dbReference type="SUPFAM" id="SSF52821">
    <property type="entry name" value="Rhodanese/Cell cycle control phosphatase"/>
    <property type="match status" value="1"/>
</dbReference>
<dbReference type="FunFam" id="3.40.250.10:FF:000051">
    <property type="entry name" value="Protein tyrosine phosphatase (Pyp1), putative"/>
    <property type="match status" value="1"/>
</dbReference>
<dbReference type="SMART" id="SM00450">
    <property type="entry name" value="RHOD"/>
    <property type="match status" value="1"/>
</dbReference>
<feature type="compositionally biased region" description="Polar residues" evidence="3">
    <location>
        <begin position="907"/>
        <end position="924"/>
    </location>
</feature>
<evidence type="ECO:0000256" key="3">
    <source>
        <dbReference type="SAM" id="MobiDB-lite"/>
    </source>
</evidence>
<evidence type="ECO:0000259" key="5">
    <source>
        <dbReference type="PROSITE" id="PS50056"/>
    </source>
</evidence>
<feature type="region of interest" description="Disordered" evidence="3">
    <location>
        <begin position="175"/>
        <end position="194"/>
    </location>
</feature>
<dbReference type="Pfam" id="PF00102">
    <property type="entry name" value="Y_phosphatase"/>
    <property type="match status" value="3"/>
</dbReference>
<name>A0AAD9SIH2_PHOAM</name>
<proteinExistence type="inferred from homology"/>
<feature type="compositionally biased region" description="Low complexity" evidence="3">
    <location>
        <begin position="775"/>
        <end position="799"/>
    </location>
</feature>
<dbReference type="PROSITE" id="PS00383">
    <property type="entry name" value="TYR_PHOSPHATASE_1"/>
    <property type="match status" value="1"/>
</dbReference>
<feature type="region of interest" description="Disordered" evidence="3">
    <location>
        <begin position="522"/>
        <end position="549"/>
    </location>
</feature>
<dbReference type="AlphaFoldDB" id="A0AAD9SIH2"/>
<dbReference type="InterPro" id="IPR000387">
    <property type="entry name" value="Tyr_Pase_dom"/>
</dbReference>
<dbReference type="PROSITE" id="PS50206">
    <property type="entry name" value="RHODANESE_3"/>
    <property type="match status" value="1"/>
</dbReference>
<dbReference type="EMBL" id="JAUJFL010000002">
    <property type="protein sequence ID" value="KAK2610230.1"/>
    <property type="molecule type" value="Genomic_DNA"/>
</dbReference>
<feature type="compositionally biased region" description="Polar residues" evidence="3">
    <location>
        <begin position="815"/>
        <end position="839"/>
    </location>
</feature>
<feature type="region of interest" description="Disordered" evidence="3">
    <location>
        <begin position="811"/>
        <end position="839"/>
    </location>
</feature>
<dbReference type="InterPro" id="IPR000242">
    <property type="entry name" value="PTP_cat"/>
</dbReference>
<feature type="region of interest" description="Disordered" evidence="3">
    <location>
        <begin position="1"/>
        <end position="47"/>
    </location>
</feature>
<evidence type="ECO:0000259" key="6">
    <source>
        <dbReference type="PROSITE" id="PS50206"/>
    </source>
</evidence>
<comment type="similarity">
    <text evidence="1">Belongs to the protein-tyrosine phosphatase family. Non-receptor class subfamily.</text>
</comment>
<feature type="region of interest" description="Disordered" evidence="3">
    <location>
        <begin position="1151"/>
        <end position="1172"/>
    </location>
</feature>
<feature type="domain" description="Tyrosine-protein phosphatase" evidence="4">
    <location>
        <begin position="664"/>
        <end position="1128"/>
    </location>
</feature>
<evidence type="ECO:0000256" key="1">
    <source>
        <dbReference type="ARBA" id="ARBA00009649"/>
    </source>
</evidence>
<dbReference type="InterPro" id="IPR029021">
    <property type="entry name" value="Prot-tyrosine_phosphatase-like"/>
</dbReference>
<dbReference type="PRINTS" id="PR00700">
    <property type="entry name" value="PRTYPHPHTASE"/>
</dbReference>
<feature type="compositionally biased region" description="Polar residues" evidence="3">
    <location>
        <begin position="222"/>
        <end position="240"/>
    </location>
</feature>
<dbReference type="PROSITE" id="PS50056">
    <property type="entry name" value="TYR_PHOSPHATASE_2"/>
    <property type="match status" value="1"/>
</dbReference>
<dbReference type="InterPro" id="IPR016130">
    <property type="entry name" value="Tyr_Pase_AS"/>
</dbReference>
<feature type="compositionally biased region" description="Low complexity" evidence="3">
    <location>
        <begin position="1064"/>
        <end position="1075"/>
    </location>
</feature>
<dbReference type="EC" id="3.1.3.48" evidence="2"/>
<dbReference type="PANTHER" id="PTHR19134">
    <property type="entry name" value="RECEPTOR-TYPE TYROSINE-PROTEIN PHOSPHATASE"/>
    <property type="match status" value="1"/>
</dbReference>
<evidence type="ECO:0000259" key="4">
    <source>
        <dbReference type="PROSITE" id="PS50055"/>
    </source>
</evidence>
<evidence type="ECO:0000313" key="8">
    <source>
        <dbReference type="Proteomes" id="UP001265746"/>
    </source>
</evidence>
<dbReference type="SMART" id="SM00194">
    <property type="entry name" value="PTPc"/>
    <property type="match status" value="1"/>
</dbReference>
<feature type="region of interest" description="Disordered" evidence="3">
    <location>
        <begin position="907"/>
        <end position="941"/>
    </location>
</feature>
<dbReference type="PANTHER" id="PTHR19134:SF561">
    <property type="entry name" value="PROTEIN TYROSINE PHOSPHATASE 36E, ISOFORM A"/>
    <property type="match status" value="1"/>
</dbReference>
<sequence>MQPFGEHDLMKVTRRQDGPDTARRGRKLRLRTNPLLHVSGDNSHRAHINHRAMAPPESRNNFERPAPTVYYNMKTSRPPPITSKSHPAQPYPSTSSSHARSQSSNQSKTSTKPSSPMASPRGPLSVAASQPPKLSPSATPKHLSSTPLGQVQCQDARTPSPNYFGQQVESVDAMETGGAGQDRWSPSTSSVKSFGAALPKQVPLDANPDFEAFKRQADANRGRSSFNLGSSHFGGTTPLTLASGPPAMRPRPSRWNTHGTDTTSTSVLTRSPLHTTEMPRLKEAIPEKMDVDSASINTHDSAYVSADSKRNSEASVNQPSFFNLPRHESPAQFDSSSDKRGGLSKVDDRHPRLSLVHDKADPPSPNPVSHPKARSDTVPATLEAAAPSMIAPTQLKEMLDSPSKTEVLLLDLRVSPQYAQSRIKGALNLCIPTTLLKRATFNLQKLQQTFQGNSDQEKFAKWRDTKHIVVYDAFSSERKDAVSAMNTIKKFTNEGYTGQCSVLRGGFNAFAASYPALIEKGNTSEQAPGRPTLSLAGAGGSSNDGGRPSIAPVVGGVMLPNTSSAANPFFANIRQNQDLVDGVGQMDVKVPQGTEMEALPGWLREAATPSDKGKKVSDKFLKIELAEQSRMKGAYSYLNPGTAVGAGGEANEKVVLSGIEKGSKNRYKDILPFEHARVKLEGKPEGACDYVNASHVKASRSHKRYIASQGPLPATFEDFWSVIWDQDVRVIVMLTAESEGGQLKCHPYWKDREFGSLKLRALSEKKVSLDIDKNSSQPVTSVDSSDSSSSSSTAQPDDAFGFGAAAAEMGRRRANTTTTLDASPQQGQPKSAANPSSHGETPYVIIRKFALSHAAHPFAPMREITHLHYPSWPDFGAPAQPSHLLALVDLANVMQRAALPVDVNTTLASAQNPRQSESSGQGKSARSPKKRSRAQSGMPLAWWEEPEADQNARPMLVHCSAGCGRTGTFCTVDSVIDMLKRQRMRNIKKANANIEKKVRAHKLQPLPQANHDREGDIAMAGLSFNSLQGAFSDRTERRDPFDDAISPGTAAPPLSPVFPDITMASPSPARSYSSSDSEDDYGSIDTSWIDDDTMDLIASTVTDFRCQRLSMVQTLRQFVLCYETVVEWVWRLQERGGPAGSVVGAPGTGAGGTAAMRARGRSGTVAHVGHSK</sequence>
<reference evidence="7" key="1">
    <citation type="submission" date="2023-06" db="EMBL/GenBank/DDBJ databases">
        <authorList>
            <person name="Noh H."/>
        </authorList>
    </citation>
    <scope>NUCLEOTIDE SEQUENCE</scope>
    <source>
        <strain evidence="7">DUCC20226</strain>
    </source>
</reference>
<dbReference type="Gene3D" id="3.40.250.10">
    <property type="entry name" value="Rhodanese-like domain"/>
    <property type="match status" value="1"/>
</dbReference>
<feature type="domain" description="Tyrosine specific protein phosphatases" evidence="5">
    <location>
        <begin position="947"/>
        <end position="997"/>
    </location>
</feature>
<feature type="compositionally biased region" description="Basic and acidic residues" evidence="3">
    <location>
        <begin position="277"/>
        <end position="291"/>
    </location>
</feature>
<feature type="region of interest" description="Disordered" evidence="3">
    <location>
        <begin position="1044"/>
        <end position="1083"/>
    </location>
</feature>
<dbReference type="Gene3D" id="3.90.190.10">
    <property type="entry name" value="Protein tyrosine phosphatase superfamily"/>
    <property type="match status" value="1"/>
</dbReference>
<dbReference type="InterPro" id="IPR001763">
    <property type="entry name" value="Rhodanese-like_dom"/>
</dbReference>
<feature type="compositionally biased region" description="Basic and acidic residues" evidence="3">
    <location>
        <begin position="1"/>
        <end position="23"/>
    </location>
</feature>
<dbReference type="GO" id="GO:0004725">
    <property type="term" value="F:protein tyrosine phosphatase activity"/>
    <property type="evidence" value="ECO:0007669"/>
    <property type="project" value="UniProtKB-EC"/>
</dbReference>
<feature type="compositionally biased region" description="Polar residues" evidence="3">
    <location>
        <begin position="254"/>
        <end position="274"/>
    </location>
</feature>
<feature type="compositionally biased region" description="Polar residues" evidence="3">
    <location>
        <begin position="136"/>
        <end position="164"/>
    </location>
</feature>
<comment type="caution">
    <text evidence="7">The sequence shown here is derived from an EMBL/GenBank/DDBJ whole genome shotgun (WGS) entry which is preliminary data.</text>
</comment>
<dbReference type="CDD" id="cd01446">
    <property type="entry name" value="DSP_MapKP"/>
    <property type="match status" value="1"/>
</dbReference>